<dbReference type="RefSeq" id="WP_249320356.1">
    <property type="nucleotide sequence ID" value="NZ_JACRSN010000023.1"/>
</dbReference>
<gene>
    <name evidence="1" type="ORF">IAG03_12400</name>
</gene>
<protein>
    <submittedName>
        <fullName evidence="1">Uncharacterized protein</fullName>
    </submittedName>
</protein>
<dbReference type="Proteomes" id="UP000651482">
    <property type="component" value="Unassembled WGS sequence"/>
</dbReference>
<reference evidence="1" key="1">
    <citation type="submission" date="2020-08" db="EMBL/GenBank/DDBJ databases">
        <title>Genome public.</title>
        <authorList>
            <person name="Liu C."/>
            <person name="Sun Q."/>
        </authorList>
    </citation>
    <scope>NUCLEOTIDE SEQUENCE</scope>
    <source>
        <strain evidence="1">NSJ-40</strain>
    </source>
</reference>
<evidence type="ECO:0000313" key="2">
    <source>
        <dbReference type="Proteomes" id="UP000651482"/>
    </source>
</evidence>
<accession>A0A926HTS5</accession>
<organism evidence="1 2">
    <name type="scientific">Yeguia hominis</name>
    <dbReference type="NCBI Taxonomy" id="2763662"/>
    <lineage>
        <taxon>Bacteria</taxon>
        <taxon>Bacillati</taxon>
        <taxon>Bacillota</taxon>
        <taxon>Clostridia</taxon>
        <taxon>Eubacteriales</taxon>
        <taxon>Yeguiaceae</taxon>
        <taxon>Yeguia</taxon>
    </lineage>
</organism>
<dbReference type="AlphaFoldDB" id="A0A926HTS5"/>
<sequence>MKLFDTIEAVKFPEENMIFITRGGYLYYIYNPKYKWWRKHSNAGNDHLTISNYPDVSREELVDAMKGVFPKKETDFMRLCNSSQLCIRDMLDLLKEDYPKYMADYAIYHTIHRLLLESDICHKSFEKLQKLLEDATTNHHNSNQVLTQIKNLSFAIIGRDIFKREIGIVDGHDSSSYFWIMPVRVIDFENTADLDSVAEMRSAEISIEEDDVAQYLTPFLYKYFDEELTENKKRKDVSGFEWYLEHNFFTFDSMALILKDIEDTVDALSSGRETEYTQKLKIKRGTATYQLVYAKNLTAEEVAEYNANRPTEDDTAEALVVDFYQRFLYRMEHMLKVGKEKGYNLISFMGP</sequence>
<evidence type="ECO:0000313" key="1">
    <source>
        <dbReference type="EMBL" id="MBC8534771.1"/>
    </source>
</evidence>
<proteinExistence type="predicted"/>
<keyword evidence="2" id="KW-1185">Reference proteome</keyword>
<name>A0A926HTS5_9FIRM</name>
<comment type="caution">
    <text evidence="1">The sequence shown here is derived from an EMBL/GenBank/DDBJ whole genome shotgun (WGS) entry which is preliminary data.</text>
</comment>
<dbReference type="EMBL" id="JACRSN010000023">
    <property type="protein sequence ID" value="MBC8534771.1"/>
    <property type="molecule type" value="Genomic_DNA"/>
</dbReference>